<dbReference type="Proteomes" id="UP000245626">
    <property type="component" value="Unassembled WGS sequence"/>
</dbReference>
<dbReference type="EMBL" id="KZ819917">
    <property type="protein sequence ID" value="PWN50582.1"/>
    <property type="molecule type" value="Genomic_DNA"/>
</dbReference>
<proteinExistence type="predicted"/>
<evidence type="ECO:0000313" key="1">
    <source>
        <dbReference type="EMBL" id="PWN50582.1"/>
    </source>
</evidence>
<keyword evidence="2" id="KW-1185">Reference proteome</keyword>
<name>A0ACD0NXL3_9BASI</name>
<sequence>MSLPKILAQVLFEGTRIVGRALVEAGRQAGRNARAGRVEASAGAGEASSSRAGTPSQQLTRSHRMTLDEAKLILNVKADFNIAEMATRAAAKEGEKTALDEFRENMIKNYDHLFAINAPPAPKGQTGGGSGSFFLQSKVVRARERLEAEMEIGKAKEEAATAAEAPKDSGSQPSA</sequence>
<organism evidence="1 2">
    <name type="scientific">Violaceomyces palustris</name>
    <dbReference type="NCBI Taxonomy" id="1673888"/>
    <lineage>
        <taxon>Eukaryota</taxon>
        <taxon>Fungi</taxon>
        <taxon>Dikarya</taxon>
        <taxon>Basidiomycota</taxon>
        <taxon>Ustilaginomycotina</taxon>
        <taxon>Ustilaginomycetes</taxon>
        <taxon>Violaceomycetales</taxon>
        <taxon>Violaceomycetaceae</taxon>
        <taxon>Violaceomyces</taxon>
    </lineage>
</organism>
<evidence type="ECO:0000313" key="2">
    <source>
        <dbReference type="Proteomes" id="UP000245626"/>
    </source>
</evidence>
<accession>A0ACD0NXL3</accession>
<protein>
    <submittedName>
        <fullName evidence="1">Uncharacterized protein</fullName>
    </submittedName>
</protein>
<gene>
    <name evidence="1" type="ORF">IE53DRAFT_387099</name>
</gene>
<reference evidence="1 2" key="1">
    <citation type="journal article" date="2018" name="Mol. Biol. Evol.">
        <title>Broad Genomic Sampling Reveals a Smut Pathogenic Ancestry of the Fungal Clade Ustilaginomycotina.</title>
        <authorList>
            <person name="Kijpornyongpan T."/>
            <person name="Mondo S.J."/>
            <person name="Barry K."/>
            <person name="Sandor L."/>
            <person name="Lee J."/>
            <person name="Lipzen A."/>
            <person name="Pangilinan J."/>
            <person name="LaButti K."/>
            <person name="Hainaut M."/>
            <person name="Henrissat B."/>
            <person name="Grigoriev I.V."/>
            <person name="Spatafora J.W."/>
            <person name="Aime M.C."/>
        </authorList>
    </citation>
    <scope>NUCLEOTIDE SEQUENCE [LARGE SCALE GENOMIC DNA]</scope>
    <source>
        <strain evidence="1 2">SA 807</strain>
    </source>
</reference>